<evidence type="ECO:0000313" key="2">
    <source>
        <dbReference type="Proteomes" id="UP000521943"/>
    </source>
</evidence>
<name>A0A8H6IF61_9AGAR</name>
<organism evidence="1 2">
    <name type="scientific">Ephemerocybe angulata</name>
    <dbReference type="NCBI Taxonomy" id="980116"/>
    <lineage>
        <taxon>Eukaryota</taxon>
        <taxon>Fungi</taxon>
        <taxon>Dikarya</taxon>
        <taxon>Basidiomycota</taxon>
        <taxon>Agaricomycotina</taxon>
        <taxon>Agaricomycetes</taxon>
        <taxon>Agaricomycetidae</taxon>
        <taxon>Agaricales</taxon>
        <taxon>Agaricineae</taxon>
        <taxon>Psathyrellaceae</taxon>
        <taxon>Ephemerocybe</taxon>
    </lineage>
</organism>
<accession>A0A8H6IF61</accession>
<dbReference type="Proteomes" id="UP000521943">
    <property type="component" value="Unassembled WGS sequence"/>
</dbReference>
<comment type="caution">
    <text evidence="1">The sequence shown here is derived from an EMBL/GenBank/DDBJ whole genome shotgun (WGS) entry which is preliminary data.</text>
</comment>
<dbReference type="EMBL" id="JACGCI010000004">
    <property type="protein sequence ID" value="KAF6764323.1"/>
    <property type="molecule type" value="Genomic_DNA"/>
</dbReference>
<dbReference type="AlphaFoldDB" id="A0A8H6IF61"/>
<proteinExistence type="predicted"/>
<evidence type="ECO:0000313" key="1">
    <source>
        <dbReference type="EMBL" id="KAF6764323.1"/>
    </source>
</evidence>
<dbReference type="OrthoDB" id="2916431at2759"/>
<reference evidence="1 2" key="1">
    <citation type="submission" date="2020-07" db="EMBL/GenBank/DDBJ databases">
        <title>Comparative genomics of pyrophilous fungi reveals a link between fire events and developmental genes.</title>
        <authorList>
            <consortium name="DOE Joint Genome Institute"/>
            <person name="Steindorff A.S."/>
            <person name="Carver A."/>
            <person name="Calhoun S."/>
            <person name="Stillman K."/>
            <person name="Liu H."/>
            <person name="Lipzen A."/>
            <person name="Pangilinan J."/>
            <person name="Labutti K."/>
            <person name="Bruns T.D."/>
            <person name="Grigoriev I.V."/>
        </authorList>
    </citation>
    <scope>NUCLEOTIDE SEQUENCE [LARGE SCALE GENOMIC DNA]</scope>
    <source>
        <strain evidence="1 2">CBS 144469</strain>
    </source>
</reference>
<keyword evidence="2" id="KW-1185">Reference proteome</keyword>
<sequence length="189" mass="21147">MSTEVPVTTEATVPSQDATIKVSDDETFEAIPDESEIIWKEATSANGNTFFVGTLKSENLDSSSIPSDSDSPIANATTTALVADSFSKKEQSKTEVTVNWPVGDSKWKQPGQEVFDKCFISKYCLTQPAWPRIVYDYILYINANKTRLYYFTDETGDTYQLEVVLNQTNHYVKYNSKKPTIVKVGVLVE</sequence>
<protein>
    <submittedName>
        <fullName evidence="1">Uncharacterized protein</fullName>
    </submittedName>
</protein>
<gene>
    <name evidence="1" type="ORF">DFP72DRAFT_420320</name>
</gene>